<proteinExistence type="predicted"/>
<accession>A0A8X8DH33</accession>
<dbReference type="Pfam" id="PF23156">
    <property type="entry name" value="DUF7054"/>
    <property type="match status" value="1"/>
</dbReference>
<dbReference type="PANTHER" id="PTHR33270:SF6">
    <property type="entry name" value="OS02G0448600 PROTEIN"/>
    <property type="match status" value="1"/>
</dbReference>
<comment type="caution">
    <text evidence="3">The sequence shown here is derived from an EMBL/GenBank/DDBJ whole genome shotgun (WGS) entry which is preliminary data.</text>
</comment>
<dbReference type="PANTHER" id="PTHR33270">
    <property type="entry name" value="BNAC05G50380D PROTEIN"/>
    <property type="match status" value="1"/>
</dbReference>
<evidence type="ECO:0000313" key="3">
    <source>
        <dbReference type="EMBL" id="KAG6791813.1"/>
    </source>
</evidence>
<evidence type="ECO:0000256" key="1">
    <source>
        <dbReference type="SAM" id="MobiDB-lite"/>
    </source>
</evidence>
<dbReference type="Proteomes" id="UP000886885">
    <property type="component" value="Chromosome 1A"/>
</dbReference>
<protein>
    <recommendedName>
        <fullName evidence="2">DUF7054 domain-containing protein</fullName>
    </recommendedName>
</protein>
<sequence length="215" mass="23595">MPKRDVRRRVPENGGRKIRPPHPSPSPSPSRTEDSVDQQKQRSSILLYESDGGRGGVLFRPHTCTDVLASSPSLIVPTNFSPRSSLDQKGVQGQLRAMVKLGSNVEDTIKLVVDKYSEEGRTLKLDKNAASTCELHHSSFSLQSKSFYLGSSSSNRRSNGGSASSITETVSGRANPPPPPPIPCPPFLIPEFFASKFGKVVRRTLQPWKVLVCWK</sequence>
<feature type="domain" description="DUF7054" evidence="2">
    <location>
        <begin position="91"/>
        <end position="144"/>
    </location>
</feature>
<feature type="compositionally biased region" description="Basic and acidic residues" evidence="1">
    <location>
        <begin position="31"/>
        <end position="40"/>
    </location>
</feature>
<dbReference type="InterPro" id="IPR040358">
    <property type="entry name" value="At4g22758-like"/>
</dbReference>
<dbReference type="OrthoDB" id="1885101at2759"/>
<name>A0A8X8DH33_POPTO</name>
<keyword evidence="4" id="KW-1185">Reference proteome</keyword>
<evidence type="ECO:0000313" key="4">
    <source>
        <dbReference type="Proteomes" id="UP000886885"/>
    </source>
</evidence>
<feature type="region of interest" description="Disordered" evidence="1">
    <location>
        <begin position="153"/>
        <end position="181"/>
    </location>
</feature>
<feature type="compositionally biased region" description="Low complexity" evidence="1">
    <location>
        <begin position="153"/>
        <end position="165"/>
    </location>
</feature>
<reference evidence="3" key="1">
    <citation type="journal article" date="2020" name="bioRxiv">
        <title>Hybrid origin of Populus tomentosa Carr. identified through genome sequencing and phylogenomic analysis.</title>
        <authorList>
            <person name="An X."/>
            <person name="Gao K."/>
            <person name="Chen Z."/>
            <person name="Li J."/>
            <person name="Yang X."/>
            <person name="Yang X."/>
            <person name="Zhou J."/>
            <person name="Guo T."/>
            <person name="Zhao T."/>
            <person name="Huang S."/>
            <person name="Miao D."/>
            <person name="Khan W.U."/>
            <person name="Rao P."/>
            <person name="Ye M."/>
            <person name="Lei B."/>
            <person name="Liao W."/>
            <person name="Wang J."/>
            <person name="Ji L."/>
            <person name="Li Y."/>
            <person name="Guo B."/>
            <person name="Mustafa N.S."/>
            <person name="Li S."/>
            <person name="Yun Q."/>
            <person name="Keller S.R."/>
            <person name="Mao J."/>
            <person name="Zhang R."/>
            <person name="Strauss S.H."/>
        </authorList>
    </citation>
    <scope>NUCLEOTIDE SEQUENCE</scope>
    <source>
        <strain evidence="3">GM15</strain>
        <tissue evidence="3">Leaf</tissue>
    </source>
</reference>
<gene>
    <name evidence="3" type="ORF">POTOM_000946</name>
</gene>
<feature type="region of interest" description="Disordered" evidence="1">
    <location>
        <begin position="1"/>
        <end position="42"/>
    </location>
</feature>
<dbReference type="InterPro" id="IPR055482">
    <property type="entry name" value="DUF7054"/>
</dbReference>
<dbReference type="AlphaFoldDB" id="A0A8X8DH33"/>
<dbReference type="EMBL" id="JAAWWB010000001">
    <property type="protein sequence ID" value="KAG6791813.1"/>
    <property type="molecule type" value="Genomic_DNA"/>
</dbReference>
<organism evidence="3 4">
    <name type="scientific">Populus tomentosa</name>
    <name type="common">Chinese white poplar</name>
    <dbReference type="NCBI Taxonomy" id="118781"/>
    <lineage>
        <taxon>Eukaryota</taxon>
        <taxon>Viridiplantae</taxon>
        <taxon>Streptophyta</taxon>
        <taxon>Embryophyta</taxon>
        <taxon>Tracheophyta</taxon>
        <taxon>Spermatophyta</taxon>
        <taxon>Magnoliopsida</taxon>
        <taxon>eudicotyledons</taxon>
        <taxon>Gunneridae</taxon>
        <taxon>Pentapetalae</taxon>
        <taxon>rosids</taxon>
        <taxon>fabids</taxon>
        <taxon>Malpighiales</taxon>
        <taxon>Salicaceae</taxon>
        <taxon>Saliceae</taxon>
        <taxon>Populus</taxon>
    </lineage>
</organism>
<evidence type="ECO:0000259" key="2">
    <source>
        <dbReference type="Pfam" id="PF23156"/>
    </source>
</evidence>